<dbReference type="Proteomes" id="UP000254326">
    <property type="component" value="Unassembled WGS sequence"/>
</dbReference>
<feature type="domain" description="DSBA-like thioredoxin" evidence="1">
    <location>
        <begin position="8"/>
        <end position="176"/>
    </location>
</feature>
<accession>A0A370UAY6</accession>
<dbReference type="RefSeq" id="WP_115466939.1">
    <property type="nucleotide sequence ID" value="NZ_QKRA01000002.1"/>
</dbReference>
<dbReference type="CDD" id="cd03025">
    <property type="entry name" value="DsbA_FrnE_like"/>
    <property type="match status" value="1"/>
</dbReference>
<dbReference type="GO" id="GO:0016491">
    <property type="term" value="F:oxidoreductase activity"/>
    <property type="evidence" value="ECO:0007669"/>
    <property type="project" value="InterPro"/>
</dbReference>
<dbReference type="PANTHER" id="PTHR13887:SF54">
    <property type="entry name" value="DSBA FAMILY PROTEIN"/>
    <property type="match status" value="1"/>
</dbReference>
<dbReference type="InterPro" id="IPR036249">
    <property type="entry name" value="Thioredoxin-like_sf"/>
</dbReference>
<dbReference type="AlphaFoldDB" id="A0A370UAY6"/>
<keyword evidence="3" id="KW-1185">Reference proteome</keyword>
<organism evidence="2 3">
    <name type="scientific">Marinomonas piezotolerans</name>
    <dbReference type="NCBI Taxonomy" id="2213058"/>
    <lineage>
        <taxon>Bacteria</taxon>
        <taxon>Pseudomonadati</taxon>
        <taxon>Pseudomonadota</taxon>
        <taxon>Gammaproteobacteria</taxon>
        <taxon>Oceanospirillales</taxon>
        <taxon>Oceanospirillaceae</taxon>
        <taxon>Marinomonas</taxon>
    </lineage>
</organism>
<proteinExistence type="predicted"/>
<name>A0A370UAY6_9GAMM</name>
<dbReference type="Gene3D" id="3.40.30.10">
    <property type="entry name" value="Glutaredoxin"/>
    <property type="match status" value="1"/>
</dbReference>
<reference evidence="2 3" key="1">
    <citation type="submission" date="2018-06" db="EMBL/GenBank/DDBJ databases">
        <title>Marinomonas sp. YLB-05 draft genome sequence.</title>
        <authorList>
            <person name="Yu L."/>
            <person name="Tang X."/>
        </authorList>
    </citation>
    <scope>NUCLEOTIDE SEQUENCE [LARGE SCALE GENOMIC DNA]</scope>
    <source>
        <strain evidence="2 3">YLB-05</strain>
    </source>
</reference>
<gene>
    <name evidence="2" type="ORF">DN730_04595</name>
</gene>
<protein>
    <submittedName>
        <fullName evidence="2">DsbA family protein</fullName>
    </submittedName>
</protein>
<sequence>MSATLIYCYDPMCSWCWGFRPTWTALQKALAKHIDREDLVIQPMLGGLAKDSDEPMSEEMKGRLESTWHRIQTELGTDFNFDFWRDCTPRRSTYPACRACLVARDRNLEMEMNYAIQKAYYAEARNPSDITTLADCAEHIGLNRDGFLKSMAYTKEQALLEREVDNARHLALNSFPSLALLIGEELTHIPINYHDHKPMLKIIEHHIKER</sequence>
<dbReference type="SUPFAM" id="SSF52833">
    <property type="entry name" value="Thioredoxin-like"/>
    <property type="match status" value="1"/>
</dbReference>
<dbReference type="EMBL" id="QKRA01000002">
    <property type="protein sequence ID" value="RDL44901.1"/>
    <property type="molecule type" value="Genomic_DNA"/>
</dbReference>
<dbReference type="OrthoDB" id="9813770at2"/>
<dbReference type="PANTHER" id="PTHR13887">
    <property type="entry name" value="GLUTATHIONE S-TRANSFERASE KAPPA"/>
    <property type="match status" value="1"/>
</dbReference>
<evidence type="ECO:0000313" key="2">
    <source>
        <dbReference type="EMBL" id="RDL44901.1"/>
    </source>
</evidence>
<comment type="caution">
    <text evidence="2">The sequence shown here is derived from an EMBL/GenBank/DDBJ whole genome shotgun (WGS) entry which is preliminary data.</text>
</comment>
<dbReference type="Gene3D" id="1.10.472.60">
    <property type="entry name" value="putative protein disulfide isomerase domain"/>
    <property type="match status" value="1"/>
</dbReference>
<evidence type="ECO:0000313" key="3">
    <source>
        <dbReference type="Proteomes" id="UP000254326"/>
    </source>
</evidence>
<dbReference type="InterPro" id="IPR001853">
    <property type="entry name" value="DSBA-like_thioredoxin_dom"/>
</dbReference>
<dbReference type="Pfam" id="PF01323">
    <property type="entry name" value="DSBA"/>
    <property type="match status" value="1"/>
</dbReference>
<evidence type="ECO:0000259" key="1">
    <source>
        <dbReference type="Pfam" id="PF01323"/>
    </source>
</evidence>